<dbReference type="AlphaFoldDB" id="A0A0D7BIQ3"/>
<dbReference type="Proteomes" id="UP000054007">
    <property type="component" value="Unassembled WGS sequence"/>
</dbReference>
<sequence length="162" mass="17616">MSTITPANAINITIDDTYGDSETGAVPIYSPVNAWDGADCMKCAIQPDASKAHDGSWYAATYNKGMESLNISFSFEGTALYVYFILANDEGVGITTTTAVTFTLDGVPDGDFTHIPLDAEGLQYNELVYARTGLNQEWHDFLISTSGFPGDDFVNFDYALYT</sequence>
<reference evidence="1 2" key="1">
    <citation type="journal article" date="2015" name="Fungal Genet. Biol.">
        <title>Evolution of novel wood decay mechanisms in Agaricales revealed by the genome sequences of Fistulina hepatica and Cylindrobasidium torrendii.</title>
        <authorList>
            <person name="Floudas D."/>
            <person name="Held B.W."/>
            <person name="Riley R."/>
            <person name="Nagy L.G."/>
            <person name="Koehler G."/>
            <person name="Ransdell A.S."/>
            <person name="Younus H."/>
            <person name="Chow J."/>
            <person name="Chiniquy J."/>
            <person name="Lipzen A."/>
            <person name="Tritt A."/>
            <person name="Sun H."/>
            <person name="Haridas S."/>
            <person name="LaButti K."/>
            <person name="Ohm R.A."/>
            <person name="Kues U."/>
            <person name="Blanchette R.A."/>
            <person name="Grigoriev I.V."/>
            <person name="Minto R.E."/>
            <person name="Hibbett D.S."/>
        </authorList>
    </citation>
    <scope>NUCLEOTIDE SEQUENCE [LARGE SCALE GENOMIC DNA]</scope>
    <source>
        <strain evidence="1 2">FP15055 ss-10</strain>
    </source>
</reference>
<evidence type="ECO:0000313" key="2">
    <source>
        <dbReference type="Proteomes" id="UP000054007"/>
    </source>
</evidence>
<dbReference type="OrthoDB" id="2758521at2759"/>
<organism evidence="1 2">
    <name type="scientific">Cylindrobasidium torrendii FP15055 ss-10</name>
    <dbReference type="NCBI Taxonomy" id="1314674"/>
    <lineage>
        <taxon>Eukaryota</taxon>
        <taxon>Fungi</taxon>
        <taxon>Dikarya</taxon>
        <taxon>Basidiomycota</taxon>
        <taxon>Agaricomycotina</taxon>
        <taxon>Agaricomycetes</taxon>
        <taxon>Agaricomycetidae</taxon>
        <taxon>Agaricales</taxon>
        <taxon>Marasmiineae</taxon>
        <taxon>Physalacriaceae</taxon>
        <taxon>Cylindrobasidium</taxon>
    </lineage>
</organism>
<name>A0A0D7BIQ3_9AGAR</name>
<proteinExistence type="predicted"/>
<accession>A0A0D7BIQ3</accession>
<protein>
    <submittedName>
        <fullName evidence="1">Uncharacterized protein</fullName>
    </submittedName>
</protein>
<dbReference type="STRING" id="1314674.A0A0D7BIQ3"/>
<evidence type="ECO:0000313" key="1">
    <source>
        <dbReference type="EMBL" id="KIY70438.1"/>
    </source>
</evidence>
<keyword evidence="2" id="KW-1185">Reference proteome</keyword>
<gene>
    <name evidence="1" type="ORF">CYLTODRAFT_347729</name>
</gene>
<dbReference type="EMBL" id="KN880468">
    <property type="protein sequence ID" value="KIY70438.1"/>
    <property type="molecule type" value="Genomic_DNA"/>
</dbReference>